<dbReference type="AlphaFoldDB" id="A0A6B0UYZ6"/>
<protein>
    <recommendedName>
        <fullName evidence="2">Protein MIX23</fullName>
    </recommendedName>
    <alternativeName>
        <fullName evidence="3">Coiled-coil domain-containing protein 58</fullName>
    </alternativeName>
</protein>
<name>A0A6B0UYZ6_IXORI</name>
<dbReference type="PANTHER" id="PTHR31905:SF2">
    <property type="entry name" value="PROTEIN MIX23"/>
    <property type="match status" value="1"/>
</dbReference>
<dbReference type="EMBL" id="GIFC01012916">
    <property type="protein sequence ID" value="MXU94999.1"/>
    <property type="molecule type" value="Transcribed_RNA"/>
</dbReference>
<dbReference type="GO" id="GO:0005758">
    <property type="term" value="C:mitochondrial intermembrane space"/>
    <property type="evidence" value="ECO:0007669"/>
    <property type="project" value="InterPro"/>
</dbReference>
<evidence type="ECO:0000256" key="2">
    <source>
        <dbReference type="ARBA" id="ARBA00024228"/>
    </source>
</evidence>
<accession>A0A6B0UYZ6</accession>
<keyword evidence="4" id="KW-0175">Coiled coil</keyword>
<evidence type="ECO:0000256" key="4">
    <source>
        <dbReference type="SAM" id="Coils"/>
    </source>
</evidence>
<evidence type="ECO:0000256" key="1">
    <source>
        <dbReference type="ARBA" id="ARBA00024204"/>
    </source>
</evidence>
<dbReference type="InterPro" id="IPR019171">
    <property type="entry name" value="MIX23"/>
</dbReference>
<proteinExistence type="inferred from homology"/>
<feature type="coiled-coil region" evidence="4">
    <location>
        <begin position="86"/>
        <end position="128"/>
    </location>
</feature>
<dbReference type="Pfam" id="PF09774">
    <property type="entry name" value="MIX23"/>
    <property type="match status" value="1"/>
</dbReference>
<organism evidence="5">
    <name type="scientific">Ixodes ricinus</name>
    <name type="common">Common tick</name>
    <name type="synonym">Acarus ricinus</name>
    <dbReference type="NCBI Taxonomy" id="34613"/>
    <lineage>
        <taxon>Eukaryota</taxon>
        <taxon>Metazoa</taxon>
        <taxon>Ecdysozoa</taxon>
        <taxon>Arthropoda</taxon>
        <taxon>Chelicerata</taxon>
        <taxon>Arachnida</taxon>
        <taxon>Acari</taxon>
        <taxon>Parasitiformes</taxon>
        <taxon>Ixodida</taxon>
        <taxon>Ixodoidea</taxon>
        <taxon>Ixodidae</taxon>
        <taxon>Ixodinae</taxon>
        <taxon>Ixodes</taxon>
    </lineage>
</organism>
<sequence>MAASATADHATVAPCDDFMAFQVKSSSTCCPIGHACPPCARWTRDRLVLQEVIKKLRRVDDHIIHTLNTTLPTESFAKHRDAPALCKDLYEELRRAYAQRDDAIKQCLQQSKDKLNRLQQQRSSQDDDPEIRRRLRKEQSTLRLLQGELNVEEVVRQRSLKVYQERCRLFYVPPGV</sequence>
<evidence type="ECO:0000313" key="5">
    <source>
        <dbReference type="EMBL" id="MXU94999.1"/>
    </source>
</evidence>
<comment type="similarity">
    <text evidence="1">Belongs to the MIX23 family.</text>
</comment>
<dbReference type="PANTHER" id="PTHR31905">
    <property type="entry name" value="COILED-COIL DOMAIN-CONTAINING PROTEIN 58"/>
    <property type="match status" value="1"/>
</dbReference>
<reference evidence="5" key="1">
    <citation type="submission" date="2019-12" db="EMBL/GenBank/DDBJ databases">
        <title>An insight into the sialome of adult female Ixodes ricinus ticks feeding for 6 days.</title>
        <authorList>
            <person name="Perner J."/>
            <person name="Ribeiro J.M.C."/>
        </authorList>
    </citation>
    <scope>NUCLEOTIDE SEQUENCE</scope>
    <source>
        <strain evidence="5">Semi-engorged</strain>
        <tissue evidence="5">Salivary glands</tissue>
    </source>
</reference>
<evidence type="ECO:0000256" key="3">
    <source>
        <dbReference type="ARBA" id="ARBA00030733"/>
    </source>
</evidence>